<sequence>MEYFWLIIGAVITVFTMVDTFFTVLNYNERGLLVNRFIRWEWRAVRTLISALPIHKRRWFLRQVTGLVLVSAISLWLSGLILGFALMFYGAAGLGALTHTGGRIGFWESVYLSLGQFSTVGADQFTPMKTWVAILTVCETLLSIVFLSMVITFLFNIYSCIQALRTLCASFPSRHTNVTSPLDELSPYFPHRGSNSLELHLVELRCNLNGYFDSLAQDHPGFFFQSGADRFAMPFAVFMTAGTIEGLRYGIPQSHPAAQEPELPRLCDSFEGSLSQIVDRYNWEIPQPSNALSLEQFSDEYQRSYGSGSDVDQYVARFRRLVSSMSAMDTAPEDCEASTSDLYSRYCHWLAFITRVDAFVAKASRELLYAPTYIPGAHQPQPPVTLFGWQIKQSDPIRQ</sequence>
<keyword evidence="3" id="KW-1185">Reference proteome</keyword>
<dbReference type="SUPFAM" id="SSF81324">
    <property type="entry name" value="Voltage-gated potassium channels"/>
    <property type="match status" value="1"/>
</dbReference>
<gene>
    <name evidence="2" type="ORF">FYJ24_02450</name>
</gene>
<reference evidence="2 3" key="1">
    <citation type="submission" date="2019-08" db="EMBL/GenBank/DDBJ databases">
        <title>In-depth cultivation of the pig gut microbiome towards novel bacterial diversity and tailored functional studies.</title>
        <authorList>
            <person name="Wylensek D."/>
            <person name="Hitch T.C.A."/>
            <person name="Clavel T."/>
        </authorList>
    </citation>
    <scope>NUCLEOTIDE SEQUENCE [LARGE SCALE GENOMIC DNA]</scope>
    <source>
        <strain evidence="2 3">WB03_NA08</strain>
    </source>
</reference>
<proteinExistence type="predicted"/>
<dbReference type="AlphaFoldDB" id="A0A6N7W5B0"/>
<evidence type="ECO:0000256" key="1">
    <source>
        <dbReference type="SAM" id="Phobius"/>
    </source>
</evidence>
<feature type="transmembrane region" description="Helical" evidence="1">
    <location>
        <begin position="64"/>
        <end position="89"/>
    </location>
</feature>
<feature type="transmembrane region" description="Helical" evidence="1">
    <location>
        <begin position="6"/>
        <end position="27"/>
    </location>
</feature>
<keyword evidence="1" id="KW-1133">Transmembrane helix</keyword>
<dbReference type="EMBL" id="VULO01000002">
    <property type="protein sequence ID" value="MSS83642.1"/>
    <property type="molecule type" value="Genomic_DNA"/>
</dbReference>
<evidence type="ECO:0000313" key="3">
    <source>
        <dbReference type="Proteomes" id="UP000470875"/>
    </source>
</evidence>
<organism evidence="2 3">
    <name type="scientific">Scrofimicrobium canadense</name>
    <dbReference type="NCBI Taxonomy" id="2652290"/>
    <lineage>
        <taxon>Bacteria</taxon>
        <taxon>Bacillati</taxon>
        <taxon>Actinomycetota</taxon>
        <taxon>Actinomycetes</taxon>
        <taxon>Actinomycetales</taxon>
        <taxon>Actinomycetaceae</taxon>
        <taxon>Scrofimicrobium</taxon>
    </lineage>
</organism>
<dbReference type="Proteomes" id="UP000470875">
    <property type="component" value="Unassembled WGS sequence"/>
</dbReference>
<evidence type="ECO:0000313" key="2">
    <source>
        <dbReference type="EMBL" id="MSS83642.1"/>
    </source>
</evidence>
<keyword evidence="1" id="KW-0812">Transmembrane</keyword>
<accession>A0A6N7W5B0</accession>
<feature type="transmembrane region" description="Helical" evidence="1">
    <location>
        <begin position="131"/>
        <end position="155"/>
    </location>
</feature>
<name>A0A6N7W5B0_9ACTO</name>
<protein>
    <submittedName>
        <fullName evidence="2">Uncharacterized protein</fullName>
    </submittedName>
</protein>
<comment type="caution">
    <text evidence="2">The sequence shown here is derived from an EMBL/GenBank/DDBJ whole genome shotgun (WGS) entry which is preliminary data.</text>
</comment>
<keyword evidence="1" id="KW-0472">Membrane</keyword>